<dbReference type="EC" id="2.7.11.1" evidence="1"/>
<feature type="domain" description="Protein kinase" evidence="9">
    <location>
        <begin position="1"/>
        <end position="153"/>
    </location>
</feature>
<dbReference type="InterPro" id="IPR011009">
    <property type="entry name" value="Kinase-like_dom_sf"/>
</dbReference>
<dbReference type="PANTHER" id="PTHR45998">
    <property type="entry name" value="SERINE/THREONINE-PROTEIN KINASE 16"/>
    <property type="match status" value="1"/>
</dbReference>
<dbReference type="EMBL" id="ASPP01007071">
    <property type="protein sequence ID" value="ETO27741.1"/>
    <property type="molecule type" value="Genomic_DNA"/>
</dbReference>
<comment type="catalytic activity">
    <reaction evidence="7">
        <text>L-threonyl-[protein] + ATP = O-phospho-L-threonyl-[protein] + ADP + H(+)</text>
        <dbReference type="Rhea" id="RHEA:46608"/>
        <dbReference type="Rhea" id="RHEA-COMP:11060"/>
        <dbReference type="Rhea" id="RHEA-COMP:11605"/>
        <dbReference type="ChEBI" id="CHEBI:15378"/>
        <dbReference type="ChEBI" id="CHEBI:30013"/>
        <dbReference type="ChEBI" id="CHEBI:30616"/>
        <dbReference type="ChEBI" id="CHEBI:61977"/>
        <dbReference type="ChEBI" id="CHEBI:456216"/>
        <dbReference type="EC" id="2.7.11.1"/>
    </reaction>
</comment>
<keyword evidence="4" id="KW-0547">Nucleotide-binding</keyword>
<evidence type="ECO:0000256" key="5">
    <source>
        <dbReference type="ARBA" id="ARBA00022777"/>
    </source>
</evidence>
<dbReference type="GO" id="GO:0005524">
    <property type="term" value="F:ATP binding"/>
    <property type="evidence" value="ECO:0007669"/>
    <property type="project" value="UniProtKB-KW"/>
</dbReference>
<keyword evidence="3" id="KW-0808">Transferase</keyword>
<accession>X6NNZ0</accession>
<name>X6NNZ0_RETFI</name>
<sequence length="153" mass="17229">MQLDNVLLGDNDHVYLMDFGSVSEARKEVHNRKTACMMMEWAQSHMTGAYTPPEFFDCPSKFKFDERTDVWALGCLLYAMAFGQSPFHCDDQTASFALAVLSGSVTFPEQHPLHFTSSSTLLFALCSLCIPFLLITLFFFVVGDTDILKSFVE</sequence>
<reference evidence="10 11" key="1">
    <citation type="journal article" date="2013" name="Curr. Biol.">
        <title>The Genome of the Foraminiferan Reticulomyxa filosa.</title>
        <authorList>
            <person name="Glockner G."/>
            <person name="Hulsmann N."/>
            <person name="Schleicher M."/>
            <person name="Noegel A.A."/>
            <person name="Eichinger L."/>
            <person name="Gallinger C."/>
            <person name="Pawlowski J."/>
            <person name="Sierra R."/>
            <person name="Euteneuer U."/>
            <person name="Pillet L."/>
            <person name="Moustafa A."/>
            <person name="Platzer M."/>
            <person name="Groth M."/>
            <person name="Szafranski K."/>
            <person name="Schliwa M."/>
        </authorList>
    </citation>
    <scope>NUCLEOTIDE SEQUENCE [LARGE SCALE GENOMIC DNA]</scope>
</reference>
<protein>
    <recommendedName>
        <fullName evidence="1">non-specific serine/threonine protein kinase</fullName>
        <ecNumber evidence="1">2.7.11.1</ecNumber>
    </recommendedName>
</protein>
<evidence type="ECO:0000256" key="8">
    <source>
        <dbReference type="ARBA" id="ARBA00048679"/>
    </source>
</evidence>
<evidence type="ECO:0000256" key="6">
    <source>
        <dbReference type="ARBA" id="ARBA00022840"/>
    </source>
</evidence>
<evidence type="ECO:0000256" key="3">
    <source>
        <dbReference type="ARBA" id="ARBA00022679"/>
    </source>
</evidence>
<keyword evidence="6" id="KW-0067">ATP-binding</keyword>
<keyword evidence="5" id="KW-0418">Kinase</keyword>
<comment type="catalytic activity">
    <reaction evidence="8">
        <text>L-seryl-[protein] + ATP = O-phospho-L-seryl-[protein] + ADP + H(+)</text>
        <dbReference type="Rhea" id="RHEA:17989"/>
        <dbReference type="Rhea" id="RHEA-COMP:9863"/>
        <dbReference type="Rhea" id="RHEA-COMP:11604"/>
        <dbReference type="ChEBI" id="CHEBI:15378"/>
        <dbReference type="ChEBI" id="CHEBI:29999"/>
        <dbReference type="ChEBI" id="CHEBI:30616"/>
        <dbReference type="ChEBI" id="CHEBI:83421"/>
        <dbReference type="ChEBI" id="CHEBI:456216"/>
        <dbReference type="EC" id="2.7.11.1"/>
    </reaction>
</comment>
<comment type="caution">
    <text evidence="10">The sequence shown here is derived from an EMBL/GenBank/DDBJ whole genome shotgun (WGS) entry which is preliminary data.</text>
</comment>
<evidence type="ECO:0000313" key="11">
    <source>
        <dbReference type="Proteomes" id="UP000023152"/>
    </source>
</evidence>
<dbReference type="GO" id="GO:0005794">
    <property type="term" value="C:Golgi apparatus"/>
    <property type="evidence" value="ECO:0007669"/>
    <property type="project" value="TreeGrafter"/>
</dbReference>
<dbReference type="OrthoDB" id="248923at2759"/>
<evidence type="ECO:0000313" key="10">
    <source>
        <dbReference type="EMBL" id="ETO27741.1"/>
    </source>
</evidence>
<proteinExistence type="predicted"/>
<dbReference type="PANTHER" id="PTHR45998:SF2">
    <property type="entry name" value="SERINE_THREONINE-PROTEIN KINASE 16"/>
    <property type="match status" value="1"/>
</dbReference>
<dbReference type="Gene3D" id="1.10.510.10">
    <property type="entry name" value="Transferase(Phosphotransferase) domain 1"/>
    <property type="match status" value="1"/>
</dbReference>
<dbReference type="InterPro" id="IPR052239">
    <property type="entry name" value="Ser/Thr-specific_kinases"/>
</dbReference>
<evidence type="ECO:0000256" key="2">
    <source>
        <dbReference type="ARBA" id="ARBA00022527"/>
    </source>
</evidence>
<evidence type="ECO:0000256" key="4">
    <source>
        <dbReference type="ARBA" id="ARBA00022741"/>
    </source>
</evidence>
<dbReference type="AlphaFoldDB" id="X6NNZ0"/>
<keyword evidence="11" id="KW-1185">Reference proteome</keyword>
<keyword evidence="2" id="KW-0723">Serine/threonine-protein kinase</keyword>
<evidence type="ECO:0000256" key="7">
    <source>
        <dbReference type="ARBA" id="ARBA00047899"/>
    </source>
</evidence>
<dbReference type="Proteomes" id="UP000023152">
    <property type="component" value="Unassembled WGS sequence"/>
</dbReference>
<dbReference type="PROSITE" id="PS50011">
    <property type="entry name" value="PROTEIN_KINASE_DOM"/>
    <property type="match status" value="1"/>
</dbReference>
<dbReference type="SUPFAM" id="SSF56112">
    <property type="entry name" value="Protein kinase-like (PK-like)"/>
    <property type="match status" value="1"/>
</dbReference>
<organism evidence="10 11">
    <name type="scientific">Reticulomyxa filosa</name>
    <dbReference type="NCBI Taxonomy" id="46433"/>
    <lineage>
        <taxon>Eukaryota</taxon>
        <taxon>Sar</taxon>
        <taxon>Rhizaria</taxon>
        <taxon>Retaria</taxon>
        <taxon>Foraminifera</taxon>
        <taxon>Monothalamids</taxon>
        <taxon>Reticulomyxidae</taxon>
        <taxon>Reticulomyxa</taxon>
    </lineage>
</organism>
<dbReference type="InterPro" id="IPR000719">
    <property type="entry name" value="Prot_kinase_dom"/>
</dbReference>
<gene>
    <name evidence="10" type="ORF">RFI_09395</name>
</gene>
<evidence type="ECO:0000259" key="9">
    <source>
        <dbReference type="PROSITE" id="PS50011"/>
    </source>
</evidence>
<evidence type="ECO:0000256" key="1">
    <source>
        <dbReference type="ARBA" id="ARBA00012513"/>
    </source>
</evidence>
<dbReference type="Pfam" id="PF00069">
    <property type="entry name" value="Pkinase"/>
    <property type="match status" value="1"/>
</dbReference>
<dbReference type="GO" id="GO:0004674">
    <property type="term" value="F:protein serine/threonine kinase activity"/>
    <property type="evidence" value="ECO:0007669"/>
    <property type="project" value="UniProtKB-KW"/>
</dbReference>